<dbReference type="EMBL" id="FNDZ01000002">
    <property type="protein sequence ID" value="SDI32849.1"/>
    <property type="molecule type" value="Genomic_DNA"/>
</dbReference>
<reference evidence="2 3" key="1">
    <citation type="submission" date="2016-10" db="EMBL/GenBank/DDBJ databases">
        <authorList>
            <person name="de Groot N.N."/>
        </authorList>
    </citation>
    <scope>NUCLEOTIDE SEQUENCE [LARGE SCALE GENOMIC DNA]</scope>
    <source>
        <strain evidence="2 3">CGMCC 1.5058</strain>
    </source>
</reference>
<dbReference type="Proteomes" id="UP000183255">
    <property type="component" value="Unassembled WGS sequence"/>
</dbReference>
<keyword evidence="2" id="KW-0808">Transferase</keyword>
<gene>
    <name evidence="2" type="ORF">SAMN05421804_10265</name>
</gene>
<proteinExistence type="predicted"/>
<dbReference type="AlphaFoldDB" id="A0A1G8JNI4"/>
<dbReference type="InterPro" id="IPR029044">
    <property type="entry name" value="Nucleotide-diphossugar_trans"/>
</dbReference>
<dbReference type="CDD" id="cd04181">
    <property type="entry name" value="NTP_transferase"/>
    <property type="match status" value="1"/>
</dbReference>
<evidence type="ECO:0000313" key="2">
    <source>
        <dbReference type="EMBL" id="SDI32849.1"/>
    </source>
</evidence>
<dbReference type="GO" id="GO:0016740">
    <property type="term" value="F:transferase activity"/>
    <property type="evidence" value="ECO:0007669"/>
    <property type="project" value="UniProtKB-KW"/>
</dbReference>
<accession>A0A1G8JNI4</accession>
<dbReference type="RefSeq" id="WP_031577185.1">
    <property type="nucleotide sequence ID" value="NZ_FNDZ01000002.1"/>
</dbReference>
<dbReference type="Pfam" id="PF00483">
    <property type="entry name" value="NTP_transferase"/>
    <property type="match status" value="1"/>
</dbReference>
<dbReference type="SUPFAM" id="SSF53448">
    <property type="entry name" value="Nucleotide-diphospho-sugar transferases"/>
    <property type="match status" value="1"/>
</dbReference>
<evidence type="ECO:0000313" key="3">
    <source>
        <dbReference type="Proteomes" id="UP000183255"/>
    </source>
</evidence>
<organism evidence="2 3">
    <name type="scientific">Proteiniclasticum ruminis</name>
    <dbReference type="NCBI Taxonomy" id="398199"/>
    <lineage>
        <taxon>Bacteria</taxon>
        <taxon>Bacillati</taxon>
        <taxon>Bacillota</taxon>
        <taxon>Clostridia</taxon>
        <taxon>Eubacteriales</taxon>
        <taxon>Clostridiaceae</taxon>
        <taxon>Proteiniclasticum</taxon>
    </lineage>
</organism>
<dbReference type="PANTHER" id="PTHR42883">
    <property type="entry name" value="GLUCOSE-1-PHOSPHATE THYMIDYLTRANSFERASE"/>
    <property type="match status" value="1"/>
</dbReference>
<evidence type="ECO:0000259" key="1">
    <source>
        <dbReference type="Pfam" id="PF00483"/>
    </source>
</evidence>
<feature type="domain" description="Nucleotidyl transferase" evidence="1">
    <location>
        <begin position="3"/>
        <end position="242"/>
    </location>
</feature>
<dbReference type="InterPro" id="IPR005835">
    <property type="entry name" value="NTP_transferase_dom"/>
</dbReference>
<sequence length="248" mass="28400">MKCILLAAGYATRLYPLTENLPKSLLEVDGKTILDHIVNKIEAVHIVNEIVIVTNHKFIDHFENWRETYRGAKKITVLDDGSISNETRLGAINDVLFAVKYLNIYDSLMILAGDNLFEFGLDDFVDYYQSVGTDCITAHKLEDIEKLKRTGVAEVDAQFRLVSFEEKPIHPKSSYAVPPFYIYQKETIPLIEEFINEGNNGDAPGMVIDWLLKRKVIHVFHFKGSRYDIGTLDSYNEIKSMYKTNSIR</sequence>
<dbReference type="Gene3D" id="3.90.550.10">
    <property type="entry name" value="Spore Coat Polysaccharide Biosynthesis Protein SpsA, Chain A"/>
    <property type="match status" value="1"/>
</dbReference>
<dbReference type="PANTHER" id="PTHR42883:SF2">
    <property type="entry name" value="THYMIDYLYLTRANSFERASE"/>
    <property type="match status" value="1"/>
</dbReference>
<name>A0A1G8JNI4_9CLOT</name>
<protein>
    <submittedName>
        <fullName evidence="2">Glucose-1-phosphate thymidylyltransferase</fullName>
    </submittedName>
</protein>